<comment type="caution">
    <text evidence="2">The sequence shown here is derived from an EMBL/GenBank/DDBJ whole genome shotgun (WGS) entry which is preliminary data.</text>
</comment>
<evidence type="ECO:0000313" key="2">
    <source>
        <dbReference type="EMBL" id="OZJ02762.1"/>
    </source>
</evidence>
<reference evidence="2 3" key="1">
    <citation type="journal article" date="2017" name="Mycologia">
        <title>Bifiguratus adelaidae, gen. et sp. nov., a new member of Mucoromycotina in endophytic and soil-dwelling habitats.</title>
        <authorList>
            <person name="Torres-Cruz T.J."/>
            <person name="Billingsley Tobias T.L."/>
            <person name="Almatruk M."/>
            <person name="Hesse C."/>
            <person name="Kuske C.R."/>
            <person name="Desiro A."/>
            <person name="Benucci G.M."/>
            <person name="Bonito G."/>
            <person name="Stajich J.E."/>
            <person name="Dunlap C."/>
            <person name="Arnold A.E."/>
            <person name="Porras-Alfaro A."/>
        </authorList>
    </citation>
    <scope>NUCLEOTIDE SEQUENCE [LARGE SCALE GENOMIC DNA]</scope>
    <source>
        <strain evidence="2 3">AZ0501</strain>
    </source>
</reference>
<dbReference type="EMBL" id="MVBO01000127">
    <property type="protein sequence ID" value="OZJ02762.1"/>
    <property type="molecule type" value="Genomic_DNA"/>
</dbReference>
<protein>
    <submittedName>
        <fullName evidence="2">Uncharacterized protein</fullName>
    </submittedName>
</protein>
<accession>A0A261XWN5</accession>
<feature type="region of interest" description="Disordered" evidence="1">
    <location>
        <begin position="357"/>
        <end position="382"/>
    </location>
</feature>
<keyword evidence="3" id="KW-1185">Reference proteome</keyword>
<dbReference type="AlphaFoldDB" id="A0A261XWN5"/>
<dbReference type="Proteomes" id="UP000242875">
    <property type="component" value="Unassembled WGS sequence"/>
</dbReference>
<name>A0A261XWN5_9FUNG</name>
<evidence type="ECO:0000313" key="3">
    <source>
        <dbReference type="Proteomes" id="UP000242875"/>
    </source>
</evidence>
<proteinExistence type="predicted"/>
<organism evidence="2 3">
    <name type="scientific">Bifiguratus adelaidae</name>
    <dbReference type="NCBI Taxonomy" id="1938954"/>
    <lineage>
        <taxon>Eukaryota</taxon>
        <taxon>Fungi</taxon>
        <taxon>Fungi incertae sedis</taxon>
        <taxon>Mucoromycota</taxon>
        <taxon>Mucoromycotina</taxon>
        <taxon>Endogonomycetes</taxon>
        <taxon>Endogonales</taxon>
        <taxon>Endogonales incertae sedis</taxon>
        <taxon>Bifiguratus</taxon>
    </lineage>
</organism>
<sequence>MLTGNVDAAVIDRLSRASQYKVQCFHFPRSIPRSERQYLLLKCLMASRVLTQLKDHLGPPLDEMHALEDVAYTESEDIDLLPEHLLEPRDHKSPIHRINPYSQREIQYFTDQGKEWGEEVNHLGMTPVTQYPPPYSCVYVNEEQPVIHHANNDSPVQQHPPTTPPHPFTFSASSSTFDHTVTENKTSFSMINPLDHTISYEGGNHGENGLSDIYGTPSGRDNHICYSADNFSSAEQLNGTGSNCGAGMVNKPDISGSRFELWSDFRYFQSTGTYPSINIGISEAQNAYQPADIQQWQEGDKSLSILSTKDRGTNHDTLYMQKELKRLPETILESAKRKQRRVTVVRMHIDKAHRLTSTNRSQTTEPAININFASPGAVSTSA</sequence>
<feature type="compositionally biased region" description="Polar residues" evidence="1">
    <location>
        <begin position="357"/>
        <end position="366"/>
    </location>
</feature>
<gene>
    <name evidence="2" type="ORF">BZG36_03351</name>
</gene>
<evidence type="ECO:0000256" key="1">
    <source>
        <dbReference type="SAM" id="MobiDB-lite"/>
    </source>
</evidence>